<comment type="caution">
    <text evidence="3">The sequence shown here is derived from an EMBL/GenBank/DDBJ whole genome shotgun (WGS) entry which is preliminary data.</text>
</comment>
<dbReference type="Proteomes" id="UP000253551">
    <property type="component" value="Unassembled WGS sequence"/>
</dbReference>
<reference evidence="3 4" key="1">
    <citation type="journal article" date="2018" name="G3 (Bethesda)">
        <title>Phylogenetic and Phylogenomic Definition of Rhizopus Species.</title>
        <authorList>
            <person name="Gryganskyi A.P."/>
            <person name="Golan J."/>
            <person name="Dolatabadi S."/>
            <person name="Mondo S."/>
            <person name="Robb S."/>
            <person name="Idnurm A."/>
            <person name="Muszewska A."/>
            <person name="Steczkiewicz K."/>
            <person name="Masonjones S."/>
            <person name="Liao H.L."/>
            <person name="Gajdeczka M.T."/>
            <person name="Anike F."/>
            <person name="Vuek A."/>
            <person name="Anishchenko I.M."/>
            <person name="Voigt K."/>
            <person name="de Hoog G.S."/>
            <person name="Smith M.E."/>
            <person name="Heitman J."/>
            <person name="Vilgalys R."/>
            <person name="Stajich J.E."/>
        </authorList>
    </citation>
    <scope>NUCLEOTIDE SEQUENCE [LARGE SCALE GENOMIC DNA]</scope>
    <source>
        <strain evidence="3 4">LSU 92-RS-03</strain>
    </source>
</reference>
<dbReference type="SUPFAM" id="SSF51735">
    <property type="entry name" value="NAD(P)-binding Rossmann-fold domains"/>
    <property type="match status" value="1"/>
</dbReference>
<proteinExistence type="predicted"/>
<evidence type="ECO:0000313" key="4">
    <source>
        <dbReference type="Proteomes" id="UP000253551"/>
    </source>
</evidence>
<feature type="non-terminal residue" evidence="3">
    <location>
        <position position="54"/>
    </location>
</feature>
<evidence type="ECO:0000256" key="1">
    <source>
        <dbReference type="SAM" id="SignalP"/>
    </source>
</evidence>
<gene>
    <name evidence="3" type="ORF">CU098_013936</name>
</gene>
<dbReference type="OrthoDB" id="10059875at2759"/>
<dbReference type="Gene3D" id="3.40.50.720">
    <property type="entry name" value="NAD(P)-binding Rossmann-like Domain"/>
    <property type="match status" value="1"/>
</dbReference>
<feature type="signal peptide" evidence="1">
    <location>
        <begin position="1"/>
        <end position="16"/>
    </location>
</feature>
<keyword evidence="1" id="KW-0732">Signal</keyword>
<protein>
    <recommendedName>
        <fullName evidence="2">Saccharopine dehydrogenase NADP binding domain-containing protein</fullName>
    </recommendedName>
</protein>
<dbReference type="InterPro" id="IPR005097">
    <property type="entry name" value="Sacchrp_dh_NADP-bd"/>
</dbReference>
<feature type="chain" id="PRO_5016793482" description="Saccharopine dehydrogenase NADP binding domain-containing protein" evidence="1">
    <location>
        <begin position="17"/>
        <end position="54"/>
    </location>
</feature>
<dbReference type="EMBL" id="PJQM01000078">
    <property type="protein sequence ID" value="RCI06831.1"/>
    <property type="molecule type" value="Genomic_DNA"/>
</dbReference>
<sequence>MSIKKILLLGSGFVAAPCVEYLARKPENKITIASRRLENAQSLSSKFPGTTAVS</sequence>
<dbReference type="AlphaFoldDB" id="A0A367KXA7"/>
<evidence type="ECO:0000259" key="2">
    <source>
        <dbReference type="Pfam" id="PF03435"/>
    </source>
</evidence>
<organism evidence="3 4">
    <name type="scientific">Rhizopus stolonifer</name>
    <name type="common">Rhizopus nigricans</name>
    <dbReference type="NCBI Taxonomy" id="4846"/>
    <lineage>
        <taxon>Eukaryota</taxon>
        <taxon>Fungi</taxon>
        <taxon>Fungi incertae sedis</taxon>
        <taxon>Mucoromycota</taxon>
        <taxon>Mucoromycotina</taxon>
        <taxon>Mucoromycetes</taxon>
        <taxon>Mucorales</taxon>
        <taxon>Mucorineae</taxon>
        <taxon>Rhizopodaceae</taxon>
        <taxon>Rhizopus</taxon>
    </lineage>
</organism>
<feature type="domain" description="Saccharopine dehydrogenase NADP binding" evidence="2">
    <location>
        <begin position="6"/>
        <end position="50"/>
    </location>
</feature>
<dbReference type="Pfam" id="PF03435">
    <property type="entry name" value="Sacchrp_dh_NADP"/>
    <property type="match status" value="1"/>
</dbReference>
<accession>A0A367KXA7</accession>
<keyword evidence="4" id="KW-1185">Reference proteome</keyword>
<dbReference type="STRING" id="4846.A0A367KXA7"/>
<name>A0A367KXA7_RHIST</name>
<dbReference type="InterPro" id="IPR036291">
    <property type="entry name" value="NAD(P)-bd_dom_sf"/>
</dbReference>
<evidence type="ECO:0000313" key="3">
    <source>
        <dbReference type="EMBL" id="RCI06831.1"/>
    </source>
</evidence>